<dbReference type="InterPro" id="IPR029052">
    <property type="entry name" value="Metallo-depent_PP-like"/>
</dbReference>
<keyword evidence="4 5" id="KW-0472">Membrane</keyword>
<evidence type="ECO:0000313" key="7">
    <source>
        <dbReference type="EMBL" id="ODQ63672.1"/>
    </source>
</evidence>
<evidence type="ECO:0000256" key="4">
    <source>
        <dbReference type="ARBA" id="ARBA00023136"/>
    </source>
</evidence>
<dbReference type="PANTHER" id="PTHR13315:SF1">
    <property type="entry name" value="PROTEIN TED1"/>
    <property type="match status" value="1"/>
</dbReference>
<evidence type="ECO:0000256" key="1">
    <source>
        <dbReference type="ARBA" id="ARBA00004141"/>
    </source>
</evidence>
<evidence type="ECO:0000256" key="2">
    <source>
        <dbReference type="ARBA" id="ARBA00022692"/>
    </source>
</evidence>
<accession>A0A1E3PFE7</accession>
<evidence type="ECO:0000259" key="6">
    <source>
        <dbReference type="Pfam" id="PF00149"/>
    </source>
</evidence>
<protein>
    <recommendedName>
        <fullName evidence="6">Calcineurin-like phosphoesterase domain-containing protein</fullName>
    </recommendedName>
</protein>
<reference evidence="7 8" key="1">
    <citation type="journal article" date="2016" name="Proc. Natl. Acad. Sci. U.S.A.">
        <title>Comparative genomics of biotechnologically important yeasts.</title>
        <authorList>
            <person name="Riley R."/>
            <person name="Haridas S."/>
            <person name="Wolfe K.H."/>
            <person name="Lopes M.R."/>
            <person name="Hittinger C.T."/>
            <person name="Goeker M."/>
            <person name="Salamov A.A."/>
            <person name="Wisecaver J.H."/>
            <person name="Long T.M."/>
            <person name="Calvey C.H."/>
            <person name="Aerts A.L."/>
            <person name="Barry K.W."/>
            <person name="Choi C."/>
            <person name="Clum A."/>
            <person name="Coughlan A.Y."/>
            <person name="Deshpande S."/>
            <person name="Douglass A.P."/>
            <person name="Hanson S.J."/>
            <person name="Klenk H.-P."/>
            <person name="LaButti K.M."/>
            <person name="Lapidus A."/>
            <person name="Lindquist E.A."/>
            <person name="Lipzen A.M."/>
            <person name="Meier-Kolthoff J.P."/>
            <person name="Ohm R.A."/>
            <person name="Otillar R.P."/>
            <person name="Pangilinan J.L."/>
            <person name="Peng Y."/>
            <person name="Rokas A."/>
            <person name="Rosa C.A."/>
            <person name="Scheuner C."/>
            <person name="Sibirny A.A."/>
            <person name="Slot J.C."/>
            <person name="Stielow J.B."/>
            <person name="Sun H."/>
            <person name="Kurtzman C.P."/>
            <person name="Blackwell M."/>
            <person name="Grigoriev I.V."/>
            <person name="Jeffries T.W."/>
        </authorList>
    </citation>
    <scope>NUCLEOTIDE SEQUENCE [LARGE SCALE GENOMIC DNA]</scope>
    <source>
        <strain evidence="7 8">DSM 6958</strain>
    </source>
</reference>
<dbReference type="GO" id="GO:0006506">
    <property type="term" value="P:GPI anchor biosynthetic process"/>
    <property type="evidence" value="ECO:0007669"/>
    <property type="project" value="InterPro"/>
</dbReference>
<feature type="transmembrane region" description="Helical" evidence="5">
    <location>
        <begin position="320"/>
        <end position="340"/>
    </location>
</feature>
<dbReference type="GO" id="GO:0005783">
    <property type="term" value="C:endoplasmic reticulum"/>
    <property type="evidence" value="ECO:0007669"/>
    <property type="project" value="TreeGrafter"/>
</dbReference>
<keyword evidence="8" id="KW-1185">Reference proteome</keyword>
<evidence type="ECO:0000313" key="8">
    <source>
        <dbReference type="Proteomes" id="UP000095009"/>
    </source>
</evidence>
<dbReference type="AlphaFoldDB" id="A0A1E3PFE7"/>
<sequence>MSYALVMLDDPNDVHLLAFGDPQIRGANQYNSLRTRLDILGNDYYLGHIYSVLTRILGPSHVAVLGDLLSSQWIDNDEFEIRTLRYKTRIFPKNSGTDSSLVFINVTGNHDIGYSGEMSLNRVSRYKAHYGAVNYVIEVNPSLRMVILNDLALDGPFFDTQFHEETMAFLNDIAQSKFDGTTILLTHVPLEKPKGVCEDGAFFSFWNSELGGGLKSQNFLTYDSSQKVLNTLFKGGKGGIILNGHDHEGCYSTHIFNEELGKWVPGMQDLNEKDQIKEFTVRSMMGEFGGNAGLLSAHWNKLTESYDFDFRLCRFALQHFWWIAYILLIVSGGLLALAAARVPIGKKNI</sequence>
<dbReference type="OrthoDB" id="9984693at2759"/>
<dbReference type="Proteomes" id="UP000095009">
    <property type="component" value="Unassembled WGS sequence"/>
</dbReference>
<dbReference type="InterPro" id="IPR033308">
    <property type="entry name" value="PGAP5/Cdc1/Ted1"/>
</dbReference>
<comment type="subcellular location">
    <subcellularLocation>
        <location evidence="1">Membrane</location>
        <topology evidence="1">Multi-pass membrane protein</topology>
    </subcellularLocation>
</comment>
<gene>
    <name evidence="7" type="ORF">NADFUDRAFT_71882</name>
</gene>
<keyword evidence="3 5" id="KW-1133">Transmembrane helix</keyword>
<dbReference type="SUPFAM" id="SSF56300">
    <property type="entry name" value="Metallo-dependent phosphatases"/>
    <property type="match status" value="1"/>
</dbReference>
<feature type="domain" description="Calcineurin-like phosphoesterase" evidence="6">
    <location>
        <begin position="16"/>
        <end position="248"/>
    </location>
</feature>
<dbReference type="InterPro" id="IPR004843">
    <property type="entry name" value="Calcineurin-like_PHP"/>
</dbReference>
<dbReference type="EMBL" id="KV454414">
    <property type="protein sequence ID" value="ODQ63672.1"/>
    <property type="molecule type" value="Genomic_DNA"/>
</dbReference>
<dbReference type="GO" id="GO:0016020">
    <property type="term" value="C:membrane"/>
    <property type="evidence" value="ECO:0007669"/>
    <property type="project" value="UniProtKB-SubCell"/>
</dbReference>
<dbReference type="STRING" id="857566.A0A1E3PFE7"/>
<proteinExistence type="predicted"/>
<evidence type="ECO:0000256" key="3">
    <source>
        <dbReference type="ARBA" id="ARBA00022989"/>
    </source>
</evidence>
<dbReference type="Pfam" id="PF00149">
    <property type="entry name" value="Metallophos"/>
    <property type="match status" value="1"/>
</dbReference>
<dbReference type="Gene3D" id="3.60.21.10">
    <property type="match status" value="1"/>
</dbReference>
<keyword evidence="2 5" id="KW-0812">Transmembrane</keyword>
<name>A0A1E3PFE7_9ASCO</name>
<evidence type="ECO:0000256" key="5">
    <source>
        <dbReference type="SAM" id="Phobius"/>
    </source>
</evidence>
<dbReference type="PANTHER" id="PTHR13315">
    <property type="entry name" value="METALLO PHOSPHOESTERASE RELATED"/>
    <property type="match status" value="1"/>
</dbReference>
<dbReference type="GO" id="GO:0016787">
    <property type="term" value="F:hydrolase activity"/>
    <property type="evidence" value="ECO:0007669"/>
    <property type="project" value="InterPro"/>
</dbReference>
<organism evidence="7 8">
    <name type="scientific">Nadsonia fulvescens var. elongata DSM 6958</name>
    <dbReference type="NCBI Taxonomy" id="857566"/>
    <lineage>
        <taxon>Eukaryota</taxon>
        <taxon>Fungi</taxon>
        <taxon>Dikarya</taxon>
        <taxon>Ascomycota</taxon>
        <taxon>Saccharomycotina</taxon>
        <taxon>Dipodascomycetes</taxon>
        <taxon>Dipodascales</taxon>
        <taxon>Dipodascales incertae sedis</taxon>
        <taxon>Nadsonia</taxon>
    </lineage>
</organism>